<accession>A0A382WXA8</accession>
<evidence type="ECO:0000256" key="2">
    <source>
        <dbReference type="ARBA" id="ARBA00023002"/>
    </source>
</evidence>
<feature type="domain" description="Nitroreductase" evidence="3">
    <location>
        <begin position="13"/>
        <end position="68"/>
    </location>
</feature>
<evidence type="ECO:0000256" key="1">
    <source>
        <dbReference type="ARBA" id="ARBA00007118"/>
    </source>
</evidence>
<gene>
    <name evidence="4" type="ORF">METZ01_LOCUS416054</name>
</gene>
<dbReference type="PANTHER" id="PTHR43673:SF10">
    <property type="entry name" value="NADH DEHYDROGENASE_NAD(P)H NITROREDUCTASE XCC3605-RELATED"/>
    <property type="match status" value="1"/>
</dbReference>
<dbReference type="EMBL" id="UINC01163085">
    <property type="protein sequence ID" value="SVD63200.1"/>
    <property type="molecule type" value="Genomic_DNA"/>
</dbReference>
<dbReference type="PANTHER" id="PTHR43673">
    <property type="entry name" value="NAD(P)H NITROREDUCTASE YDGI-RELATED"/>
    <property type="match status" value="1"/>
</dbReference>
<feature type="non-terminal residue" evidence="4">
    <location>
        <position position="92"/>
    </location>
</feature>
<organism evidence="4">
    <name type="scientific">marine metagenome</name>
    <dbReference type="NCBI Taxonomy" id="408172"/>
    <lineage>
        <taxon>unclassified sequences</taxon>
        <taxon>metagenomes</taxon>
        <taxon>ecological metagenomes</taxon>
    </lineage>
</organism>
<keyword evidence="2" id="KW-0560">Oxidoreductase</keyword>
<sequence>MEVYKAVTTVLAIREFSEDSVSDAIIDKIIESARVTGSSMNRQPWHFVLVKNRDTLTKIGELVTSGPYNAQSAFAIVVAIEKSSPFGVSDAS</sequence>
<proteinExistence type="inferred from homology"/>
<dbReference type="InterPro" id="IPR029479">
    <property type="entry name" value="Nitroreductase"/>
</dbReference>
<dbReference type="InterPro" id="IPR000415">
    <property type="entry name" value="Nitroreductase-like"/>
</dbReference>
<dbReference type="GO" id="GO:0016491">
    <property type="term" value="F:oxidoreductase activity"/>
    <property type="evidence" value="ECO:0007669"/>
    <property type="project" value="UniProtKB-KW"/>
</dbReference>
<evidence type="ECO:0000259" key="3">
    <source>
        <dbReference type="Pfam" id="PF00881"/>
    </source>
</evidence>
<protein>
    <recommendedName>
        <fullName evidence="3">Nitroreductase domain-containing protein</fullName>
    </recommendedName>
</protein>
<dbReference type="SUPFAM" id="SSF55469">
    <property type="entry name" value="FMN-dependent nitroreductase-like"/>
    <property type="match status" value="1"/>
</dbReference>
<reference evidence="4" key="1">
    <citation type="submission" date="2018-05" db="EMBL/GenBank/DDBJ databases">
        <authorList>
            <person name="Lanie J.A."/>
            <person name="Ng W.-L."/>
            <person name="Kazmierczak K.M."/>
            <person name="Andrzejewski T.M."/>
            <person name="Davidsen T.M."/>
            <person name="Wayne K.J."/>
            <person name="Tettelin H."/>
            <person name="Glass J.I."/>
            <person name="Rusch D."/>
            <person name="Podicherti R."/>
            <person name="Tsui H.-C.T."/>
            <person name="Winkler M.E."/>
        </authorList>
    </citation>
    <scope>NUCLEOTIDE SEQUENCE</scope>
</reference>
<name>A0A382WXA8_9ZZZZ</name>
<comment type="similarity">
    <text evidence="1">Belongs to the nitroreductase family.</text>
</comment>
<dbReference type="Gene3D" id="3.40.109.10">
    <property type="entry name" value="NADH Oxidase"/>
    <property type="match status" value="1"/>
</dbReference>
<dbReference type="AlphaFoldDB" id="A0A382WXA8"/>
<evidence type="ECO:0000313" key="4">
    <source>
        <dbReference type="EMBL" id="SVD63200.1"/>
    </source>
</evidence>
<dbReference type="Pfam" id="PF00881">
    <property type="entry name" value="Nitroreductase"/>
    <property type="match status" value="1"/>
</dbReference>